<reference evidence="2" key="1">
    <citation type="journal article" date="2015" name="Nature">
        <title>Complex archaea that bridge the gap between prokaryotes and eukaryotes.</title>
        <authorList>
            <person name="Spang A."/>
            <person name="Saw J.H."/>
            <person name="Jorgensen S.L."/>
            <person name="Zaremba-Niedzwiedzka K."/>
            <person name="Martijn J."/>
            <person name="Lind A.E."/>
            <person name="van Eijk R."/>
            <person name="Schleper C."/>
            <person name="Guy L."/>
            <person name="Ettema T.J."/>
        </authorList>
    </citation>
    <scope>NUCLEOTIDE SEQUENCE</scope>
</reference>
<evidence type="ECO:0000256" key="1">
    <source>
        <dbReference type="SAM" id="MobiDB-lite"/>
    </source>
</evidence>
<organism evidence="2">
    <name type="scientific">marine sediment metagenome</name>
    <dbReference type="NCBI Taxonomy" id="412755"/>
    <lineage>
        <taxon>unclassified sequences</taxon>
        <taxon>metagenomes</taxon>
        <taxon>ecological metagenomes</taxon>
    </lineage>
</organism>
<accession>A0A0F9M7V2</accession>
<feature type="region of interest" description="Disordered" evidence="1">
    <location>
        <begin position="72"/>
        <end position="95"/>
    </location>
</feature>
<comment type="caution">
    <text evidence="2">The sequence shown here is derived from an EMBL/GenBank/DDBJ whole genome shotgun (WGS) entry which is preliminary data.</text>
</comment>
<dbReference type="AlphaFoldDB" id="A0A0F9M7V2"/>
<name>A0A0F9M7V2_9ZZZZ</name>
<feature type="compositionally biased region" description="Basic and acidic residues" evidence="1">
    <location>
        <begin position="79"/>
        <end position="95"/>
    </location>
</feature>
<dbReference type="EMBL" id="LAZR01009413">
    <property type="protein sequence ID" value="KKM72735.1"/>
    <property type="molecule type" value="Genomic_DNA"/>
</dbReference>
<proteinExistence type="predicted"/>
<protein>
    <submittedName>
        <fullName evidence="2">Uncharacterized protein</fullName>
    </submittedName>
</protein>
<evidence type="ECO:0000313" key="2">
    <source>
        <dbReference type="EMBL" id="KKM72735.1"/>
    </source>
</evidence>
<gene>
    <name evidence="2" type="ORF">LCGC14_1417610</name>
</gene>
<sequence length="95" mass="10767">MSDFIGINGAALDRYITGNYGEDQFKGLHPCPECEEDGEVVKGECLCAAVERDEDECYEKCSNCDGEGFVENMMDPGDDPDRKYDEERDRRLLDK</sequence>